<dbReference type="EMBL" id="MT684598">
    <property type="protein sequence ID" value="QNN99344.1"/>
    <property type="molecule type" value="Genomic_DNA"/>
</dbReference>
<organism evidence="1 2">
    <name type="scientific">Streptomyces phage Faust</name>
    <dbReference type="NCBI Taxonomy" id="2767565"/>
    <lineage>
        <taxon>Viruses</taxon>
        <taxon>Duplodnaviria</taxon>
        <taxon>Heunggongvirae</taxon>
        <taxon>Uroviricota</taxon>
        <taxon>Caudoviricetes</taxon>
        <taxon>Stanwilliamsviridae</taxon>
        <taxon>Loccivirinae</taxon>
        <taxon>Faustvirus</taxon>
        <taxon>Faustvirus faust</taxon>
    </lineage>
</organism>
<evidence type="ECO:0000313" key="1">
    <source>
        <dbReference type="EMBL" id="QNN99344.1"/>
    </source>
</evidence>
<dbReference type="KEGG" id="vg:77927567"/>
<proteinExistence type="predicted"/>
<dbReference type="Proteomes" id="UP000516151">
    <property type="component" value="Segment"/>
</dbReference>
<evidence type="ECO:0000313" key="2">
    <source>
        <dbReference type="Proteomes" id="UP000516151"/>
    </source>
</evidence>
<name>A0A7G9UZ89_9CAUD</name>
<gene>
    <name evidence="1" type="primary">272</name>
    <name evidence="1" type="ORF">SEA_FAUST_272</name>
</gene>
<dbReference type="RefSeq" id="YP_010651851.1">
    <property type="nucleotide sequence ID" value="NC_070783.1"/>
</dbReference>
<dbReference type="GeneID" id="77927567"/>
<reference evidence="1 2" key="1">
    <citation type="submission" date="2020-06" db="EMBL/GenBank/DDBJ databases">
        <authorList>
            <person name="Arora M.N."/>
            <person name="Dalling M.T."/>
            <person name="Dawson S.P.M."/>
            <person name="Elia S.N."/>
            <person name="Burke B."/>
            <person name="Shaffer C.D."/>
            <person name="Weston-Hafer K.A."/>
            <person name="Garlena R.A."/>
            <person name="Russell D.A."/>
            <person name="Pope W.H."/>
            <person name="Jacobs-Sera D."/>
            <person name="Hatfull G.F."/>
        </authorList>
    </citation>
    <scope>NUCLEOTIDE SEQUENCE [LARGE SCALE GENOMIC DNA]</scope>
</reference>
<keyword evidence="2" id="KW-1185">Reference proteome</keyword>
<protein>
    <submittedName>
        <fullName evidence="1">Uncharacterized protein</fullName>
    </submittedName>
</protein>
<accession>A0A7G9UZ89</accession>
<sequence>MEDFRADIPPVENGGFVETESEDIFPVTVMVYFHMHGTGKEREYVKLANVRESSISIEMRKGVQTLVCESFVTNRIAYIPNAVWYMTECQSEIVD</sequence>